<dbReference type="EMBL" id="BEHT01000058">
    <property type="protein sequence ID" value="GBD00185.1"/>
    <property type="molecule type" value="Genomic_DNA"/>
</dbReference>
<accession>A0A2H5XG84</accession>
<name>A0A2H5XG84_9BACT</name>
<sequence>MLLLGGVAPLTFWVTQVRNFLHNDAIALHYGGVPFYLRKQHLRLIAWLAHHSRPDEAILCSYQLGNFIPVLTGRKVFIGHWAGTLQVTSKLQWARQIWRGEMPPEQARRLFRQHRLRYALATLYERHATKPKHAPEDCPRFREHFRLDRYGDIVYRVGADAIYRLRW</sequence>
<dbReference type="AlphaFoldDB" id="A0A2H5XG84"/>
<reference evidence="2" key="1">
    <citation type="submission" date="2017-09" db="EMBL/GenBank/DDBJ databases">
        <title>Metaegenomics of thermophilic ammonia-oxidizing enrichment culture.</title>
        <authorList>
            <person name="Kato S."/>
            <person name="Suzuki K."/>
        </authorList>
    </citation>
    <scope>NUCLEOTIDE SEQUENCE [LARGE SCALE GENOMIC DNA]</scope>
</reference>
<protein>
    <submittedName>
        <fullName evidence="1">Uncharacterized protein</fullName>
    </submittedName>
</protein>
<organism evidence="1 2">
    <name type="scientific">Candidatus Fervidibacter japonicus</name>
    <dbReference type="NCBI Taxonomy" id="2035412"/>
    <lineage>
        <taxon>Bacteria</taxon>
        <taxon>Candidatus Fervidibacterota</taxon>
        <taxon>Candidatus Fervidibacter</taxon>
    </lineage>
</organism>
<gene>
    <name evidence="1" type="ORF">HRbin17_02723</name>
</gene>
<comment type="caution">
    <text evidence="1">The sequence shown here is derived from an EMBL/GenBank/DDBJ whole genome shotgun (WGS) entry which is preliminary data.</text>
</comment>
<evidence type="ECO:0000313" key="1">
    <source>
        <dbReference type="EMBL" id="GBD00185.1"/>
    </source>
</evidence>
<proteinExistence type="predicted"/>
<dbReference type="Proteomes" id="UP000236173">
    <property type="component" value="Unassembled WGS sequence"/>
</dbReference>
<evidence type="ECO:0000313" key="2">
    <source>
        <dbReference type="Proteomes" id="UP000236173"/>
    </source>
</evidence>